<evidence type="ECO:0000256" key="2">
    <source>
        <dbReference type="ARBA" id="ARBA00022679"/>
    </source>
</evidence>
<reference evidence="13 14" key="1">
    <citation type="submission" date="2024-09" db="EMBL/GenBank/DDBJ databases">
        <authorList>
            <person name="Sun Q."/>
            <person name="Mori K."/>
        </authorList>
    </citation>
    <scope>NUCLEOTIDE SEQUENCE [LARGE SCALE GENOMIC DNA]</scope>
    <source>
        <strain evidence="13 14">JCM 15389</strain>
    </source>
</reference>
<dbReference type="InterPro" id="IPR018906">
    <property type="entry name" value="DNA_integrity_scan_DisA_link"/>
</dbReference>
<keyword evidence="3 10" id="KW-0548">Nucleotidyltransferase</keyword>
<dbReference type="SUPFAM" id="SSF47781">
    <property type="entry name" value="RuvA domain 2-like"/>
    <property type="match status" value="1"/>
</dbReference>
<keyword evidence="14" id="KW-1185">Reference proteome</keyword>
<dbReference type="Proteomes" id="UP001589788">
    <property type="component" value="Unassembled WGS sequence"/>
</dbReference>
<feature type="binding site" evidence="10">
    <location>
        <position position="65"/>
    </location>
    <ligand>
        <name>ATP</name>
        <dbReference type="ChEBI" id="CHEBI:30616"/>
    </ligand>
</feature>
<dbReference type="GO" id="GO:0106408">
    <property type="term" value="F:diadenylate cyclase activity"/>
    <property type="evidence" value="ECO:0007669"/>
    <property type="project" value="UniProtKB-EC"/>
</dbReference>
<evidence type="ECO:0000256" key="4">
    <source>
        <dbReference type="ARBA" id="ARBA00022741"/>
    </source>
</evidence>
<dbReference type="EC" id="2.7.7.85" evidence="10"/>
<feature type="domain" description="DAC" evidence="12">
    <location>
        <begin position="1"/>
        <end position="136"/>
    </location>
</feature>
<evidence type="ECO:0000256" key="6">
    <source>
        <dbReference type="ARBA" id="ARBA00022840"/>
    </source>
</evidence>
<evidence type="ECO:0000256" key="9">
    <source>
        <dbReference type="ARBA" id="ARBA00023204"/>
    </source>
</evidence>
<comment type="cofactor">
    <cofactor evidence="10">
        <name>Mg(2+)</name>
        <dbReference type="ChEBI" id="CHEBI:18420"/>
    </cofactor>
</comment>
<feature type="binding site" evidence="10">
    <location>
        <position position="83"/>
    </location>
    <ligand>
        <name>ATP</name>
        <dbReference type="ChEBI" id="CHEBI:30616"/>
    </ligand>
</feature>
<comment type="function">
    <text evidence="10">Has also diadenylate cyclase activity, catalyzing the condensation of 2 ATP molecules into cyclic di-AMP (c-di-AMP). c-di-AMP likely acts as a signaling molecule that may couple DNA integrity with a cellular process.</text>
</comment>
<comment type="catalytic activity">
    <reaction evidence="1 10">
        <text>2 ATP = 3',3'-c-di-AMP + 2 diphosphate</text>
        <dbReference type="Rhea" id="RHEA:35655"/>
        <dbReference type="ChEBI" id="CHEBI:30616"/>
        <dbReference type="ChEBI" id="CHEBI:33019"/>
        <dbReference type="ChEBI" id="CHEBI:71500"/>
        <dbReference type="EC" id="2.7.7.85"/>
    </reaction>
</comment>
<comment type="caution">
    <text evidence="13">The sequence shown here is derived from an EMBL/GenBank/DDBJ whole genome shotgun (WGS) entry which is preliminary data.</text>
</comment>
<keyword evidence="6 10" id="KW-0067">ATP-binding</keyword>
<comment type="subunit">
    <text evidence="10">Homooctamer.</text>
</comment>
<keyword evidence="8 10" id="KW-0238">DNA-binding</keyword>
<name>A0ABV6C5P5_9ACTN</name>
<dbReference type="Gene3D" id="3.40.1700.10">
    <property type="entry name" value="DNA integrity scanning protein, DisA, N-terminal domain"/>
    <property type="match status" value="1"/>
</dbReference>
<evidence type="ECO:0000256" key="3">
    <source>
        <dbReference type="ARBA" id="ARBA00022695"/>
    </source>
</evidence>
<evidence type="ECO:0000259" key="12">
    <source>
        <dbReference type="PROSITE" id="PS51794"/>
    </source>
</evidence>
<dbReference type="PANTHER" id="PTHR34185">
    <property type="entry name" value="DIADENYLATE CYCLASE"/>
    <property type="match status" value="1"/>
</dbReference>
<comment type="function">
    <text evidence="10">Participates in a DNA-damage check-point. DisA forms globular foci that rapidly scan along the chromosomes searching for lesions.</text>
</comment>
<keyword evidence="9 10" id="KW-0234">DNA repair</keyword>
<accession>A0ABV6C5P5</accession>
<dbReference type="Gene3D" id="1.10.150.20">
    <property type="entry name" value="5' to 3' exonuclease, C-terminal subdomain"/>
    <property type="match status" value="1"/>
</dbReference>
<keyword evidence="5 10" id="KW-0227">DNA damage</keyword>
<dbReference type="InterPro" id="IPR050338">
    <property type="entry name" value="DisA"/>
</dbReference>
<dbReference type="InterPro" id="IPR010994">
    <property type="entry name" value="RuvA_2-like"/>
</dbReference>
<keyword evidence="7 10" id="KW-0460">Magnesium</keyword>
<feature type="region of interest" description="Disordered" evidence="11">
    <location>
        <begin position="237"/>
        <end position="289"/>
    </location>
</feature>
<dbReference type="InterPro" id="IPR038331">
    <property type="entry name" value="DisA_sf"/>
</dbReference>
<evidence type="ECO:0000256" key="1">
    <source>
        <dbReference type="ARBA" id="ARBA00000877"/>
    </source>
</evidence>
<dbReference type="InterPro" id="IPR003390">
    <property type="entry name" value="DNA_integrity_scan_DisA_N"/>
</dbReference>
<sequence>MAEALALVAPGKPLREGLERILQAKRGALVVIGDDPKVLGICTGGFLLDAEFSPQRLAELAKMDGAIILSADAGRIARANVHLMPSPTIPTTETGTRHRTAERVARSLEVPVISVSQAMGVVTVYRGADRHALVPAGRLHERVSQALQTLERFRHRFDVAVAALSALEVEDTVTVRDVAAVLQPAELVRRIAEEIEASLLELGAEGRLFRLQLDELTEGVEEVRRLVVRDYLQEKRTEAASAAGMDGHEQVGGGRRPEGPREARRRAGRGAGQDDGRGSVGGPPGTPEASLAKLERLGLDELLDPRAVAEALGLELDHGDLDASLEPRGYRLLHRLPRFPEPIADRIVEHFAGLQRIMRASVEELEEVGGVGQARAKTVKDGLARLVEANILGRYS</sequence>
<dbReference type="HAMAP" id="MF_01438">
    <property type="entry name" value="DisA"/>
    <property type="match status" value="1"/>
</dbReference>
<evidence type="ECO:0000256" key="8">
    <source>
        <dbReference type="ARBA" id="ARBA00023125"/>
    </source>
</evidence>
<keyword evidence="2 10" id="KW-0808">Transferase</keyword>
<evidence type="ECO:0000313" key="13">
    <source>
        <dbReference type="EMBL" id="MFC0083014.1"/>
    </source>
</evidence>
<dbReference type="PANTHER" id="PTHR34185:SF3">
    <property type="entry name" value="DNA INTEGRITY SCANNING PROTEIN DISA"/>
    <property type="match status" value="1"/>
</dbReference>
<protein>
    <recommendedName>
        <fullName evidence="10">DNA integrity scanning protein DisA</fullName>
    </recommendedName>
    <alternativeName>
        <fullName evidence="10">Cyclic di-AMP synthase</fullName>
        <shortName evidence="10">c-di-AMP synthase</shortName>
    </alternativeName>
    <alternativeName>
        <fullName evidence="10">Diadenylate cyclase</fullName>
        <ecNumber evidence="10">2.7.7.85</ecNumber>
    </alternativeName>
</protein>
<proteinExistence type="inferred from homology"/>
<dbReference type="InterPro" id="IPR036888">
    <property type="entry name" value="DNA_integrity_DisA_N_sf"/>
</dbReference>
<evidence type="ECO:0000313" key="14">
    <source>
        <dbReference type="Proteomes" id="UP001589788"/>
    </source>
</evidence>
<comment type="similarity">
    <text evidence="10">Belongs to the DisA family.</text>
</comment>
<evidence type="ECO:0000256" key="10">
    <source>
        <dbReference type="HAMAP-Rule" id="MF_01438"/>
    </source>
</evidence>
<dbReference type="PROSITE" id="PS51794">
    <property type="entry name" value="DAC"/>
    <property type="match status" value="1"/>
</dbReference>
<dbReference type="Pfam" id="PF02457">
    <property type="entry name" value="DAC"/>
    <property type="match status" value="1"/>
</dbReference>
<dbReference type="RefSeq" id="WP_377790738.1">
    <property type="nucleotide sequence ID" value="NZ_JBHLYQ010000219.1"/>
</dbReference>
<dbReference type="SUPFAM" id="SSF143597">
    <property type="entry name" value="YojJ-like"/>
    <property type="match status" value="1"/>
</dbReference>
<dbReference type="Pfam" id="PF10635">
    <property type="entry name" value="DisA-linker"/>
    <property type="match status" value="1"/>
</dbReference>
<evidence type="ECO:0000256" key="7">
    <source>
        <dbReference type="ARBA" id="ARBA00022842"/>
    </source>
</evidence>
<evidence type="ECO:0000256" key="11">
    <source>
        <dbReference type="SAM" id="MobiDB-lite"/>
    </source>
</evidence>
<keyword evidence="4 10" id="KW-0547">Nucleotide-binding</keyword>
<dbReference type="EMBL" id="JBHLYQ010000219">
    <property type="protein sequence ID" value="MFC0083014.1"/>
    <property type="molecule type" value="Genomic_DNA"/>
</dbReference>
<evidence type="ECO:0000256" key="5">
    <source>
        <dbReference type="ARBA" id="ARBA00022763"/>
    </source>
</evidence>
<gene>
    <name evidence="10 13" type="primary">disA</name>
    <name evidence="13" type="ORF">ACFFRE_12840</name>
</gene>
<dbReference type="InterPro" id="IPR023763">
    <property type="entry name" value="DNA_integrity_scanning_protein"/>
</dbReference>
<dbReference type="Gene3D" id="1.20.1260.110">
    <property type="entry name" value="DNA integrity scanning linker region"/>
    <property type="match status" value="1"/>
</dbReference>
<dbReference type="NCBIfam" id="NF010009">
    <property type="entry name" value="PRK13482.1"/>
    <property type="match status" value="1"/>
</dbReference>
<feature type="binding site" evidence="10">
    <location>
        <begin position="96"/>
        <end position="100"/>
    </location>
    <ligand>
        <name>ATP</name>
        <dbReference type="ChEBI" id="CHEBI:30616"/>
    </ligand>
</feature>
<organism evidence="13 14">
    <name type="scientific">Aciditerrimonas ferrireducens</name>
    <dbReference type="NCBI Taxonomy" id="667306"/>
    <lineage>
        <taxon>Bacteria</taxon>
        <taxon>Bacillati</taxon>
        <taxon>Actinomycetota</taxon>
        <taxon>Acidimicrobiia</taxon>
        <taxon>Acidimicrobiales</taxon>
        <taxon>Acidimicrobiaceae</taxon>
        <taxon>Aciditerrimonas</taxon>
    </lineage>
</organism>